<keyword evidence="3" id="KW-1185">Reference proteome</keyword>
<evidence type="ECO:0000313" key="2">
    <source>
        <dbReference type="EMBL" id="SDQ42364.1"/>
    </source>
</evidence>
<proteinExistence type="predicted"/>
<dbReference type="STRING" id="35622.SAMN04489764_0625"/>
<dbReference type="Pfam" id="PF13508">
    <property type="entry name" value="Acetyltransf_7"/>
    <property type="match status" value="1"/>
</dbReference>
<evidence type="ECO:0000313" key="3">
    <source>
        <dbReference type="Proteomes" id="UP000217103"/>
    </source>
</evidence>
<dbReference type="RefSeq" id="WP_093257578.1">
    <property type="nucleotide sequence ID" value="NZ_FNKK01000002.1"/>
</dbReference>
<dbReference type="EMBL" id="FNKK01000002">
    <property type="protein sequence ID" value="SDQ42364.1"/>
    <property type="molecule type" value="Genomic_DNA"/>
</dbReference>
<name>A0A1H1ARW2_9ACTN</name>
<protein>
    <submittedName>
        <fullName evidence="2">Acetyltransferase (GNAT) domain-containing protein</fullName>
    </submittedName>
</protein>
<keyword evidence="2" id="KW-0808">Transferase</keyword>
<gene>
    <name evidence="2" type="ORF">SAMN04489764_0625</name>
</gene>
<dbReference type="Proteomes" id="UP000217103">
    <property type="component" value="Unassembled WGS sequence"/>
</dbReference>
<dbReference type="InterPro" id="IPR016181">
    <property type="entry name" value="Acyl_CoA_acyltransferase"/>
</dbReference>
<dbReference type="InterPro" id="IPR000182">
    <property type="entry name" value="GNAT_dom"/>
</dbReference>
<dbReference type="CDD" id="cd04301">
    <property type="entry name" value="NAT_SF"/>
    <property type="match status" value="1"/>
</dbReference>
<evidence type="ECO:0000259" key="1">
    <source>
        <dbReference type="PROSITE" id="PS51186"/>
    </source>
</evidence>
<accession>A0A1H1ARW2</accession>
<dbReference type="AlphaFoldDB" id="A0A1H1ARW2"/>
<dbReference type="GO" id="GO:0016747">
    <property type="term" value="F:acyltransferase activity, transferring groups other than amino-acyl groups"/>
    <property type="evidence" value="ECO:0007669"/>
    <property type="project" value="InterPro"/>
</dbReference>
<sequence>MAEEHLTHGWEPELDIGDSLLRGFVLAMAERNAFLAERTGGRAARWDDLAVADPASLVKFENAALLLQPPAYVDVADAVRRTADFYPPERHHVFLSAWPTPDLSWAGMELTGHPPFMVRSPGGAPPQLPEGLRVVPVTDRAELADFVDTLLIGFSTPQTRTTPMGDRRILDGPIRLFVGYADGRPVATSGAWLGPGIVVVDWVATLPAYRRRGIGTALTWAATMTSPGNPAALIASDEGQPIYEAMGYLRMMRLTIWHRPPLYK</sequence>
<dbReference type="SUPFAM" id="SSF55729">
    <property type="entry name" value="Acyl-CoA N-acyltransferases (Nat)"/>
    <property type="match status" value="1"/>
</dbReference>
<feature type="domain" description="N-acetyltransferase" evidence="1">
    <location>
        <begin position="132"/>
        <end position="264"/>
    </location>
</feature>
<dbReference type="PROSITE" id="PS51186">
    <property type="entry name" value="GNAT"/>
    <property type="match status" value="1"/>
</dbReference>
<reference evidence="2 3" key="1">
    <citation type="submission" date="2016-10" db="EMBL/GenBank/DDBJ databases">
        <authorList>
            <person name="de Groot N.N."/>
        </authorList>
    </citation>
    <scope>NUCLEOTIDE SEQUENCE [LARGE SCALE GENOMIC DNA]</scope>
    <source>
        <strain evidence="2 3">DSM 43794</strain>
    </source>
</reference>
<dbReference type="Gene3D" id="3.40.630.30">
    <property type="match status" value="1"/>
</dbReference>
<dbReference type="OrthoDB" id="5243104at2"/>
<organism evidence="2 3">
    <name type="scientific">Thermostaphylospora chromogena</name>
    <dbReference type="NCBI Taxonomy" id="35622"/>
    <lineage>
        <taxon>Bacteria</taxon>
        <taxon>Bacillati</taxon>
        <taxon>Actinomycetota</taxon>
        <taxon>Actinomycetes</taxon>
        <taxon>Streptosporangiales</taxon>
        <taxon>Thermomonosporaceae</taxon>
        <taxon>Thermostaphylospora</taxon>
    </lineage>
</organism>